<feature type="transmembrane region" description="Helical" evidence="6">
    <location>
        <begin position="1004"/>
        <end position="1023"/>
    </location>
</feature>
<name>A0A1E5VR19_9POAL</name>
<feature type="transmembrane region" description="Helical" evidence="6">
    <location>
        <begin position="113"/>
        <end position="131"/>
    </location>
</feature>
<comment type="similarity">
    <text evidence="2">Belongs to the 4-toluene sulfonate uptake permease (TSUP) (TC 2.A.102) family.</text>
</comment>
<evidence type="ECO:0000313" key="9">
    <source>
        <dbReference type="Proteomes" id="UP000095767"/>
    </source>
</evidence>
<feature type="transmembrane region" description="Helical" evidence="6">
    <location>
        <begin position="257"/>
        <end position="275"/>
    </location>
</feature>
<evidence type="ECO:0000313" key="8">
    <source>
        <dbReference type="EMBL" id="OEL27561.1"/>
    </source>
</evidence>
<reference evidence="8 9" key="1">
    <citation type="submission" date="2016-09" db="EMBL/GenBank/DDBJ databases">
        <title>The draft genome of Dichanthelium oligosanthes: A C3 panicoid grass species.</title>
        <authorList>
            <person name="Studer A.J."/>
            <person name="Schnable J.C."/>
            <person name="Brutnell T.P."/>
        </authorList>
    </citation>
    <scope>NUCLEOTIDE SEQUENCE [LARGE SCALE GENOMIC DNA]</scope>
    <source>
        <strain evidence="9">cv. Kellogg 1175</strain>
        <tissue evidence="8">Leaf</tissue>
    </source>
</reference>
<feature type="transmembrane region" description="Helical" evidence="6">
    <location>
        <begin position="151"/>
        <end position="184"/>
    </location>
</feature>
<feature type="chain" id="PRO_5009188419" description="Sulfite exporter TauE/SafE family protein 3" evidence="7">
    <location>
        <begin position="25"/>
        <end position="1057"/>
    </location>
</feature>
<dbReference type="Proteomes" id="UP000095767">
    <property type="component" value="Unassembled WGS sequence"/>
</dbReference>
<evidence type="ECO:0000256" key="2">
    <source>
        <dbReference type="ARBA" id="ARBA00009142"/>
    </source>
</evidence>
<feature type="transmembrane region" description="Helical" evidence="6">
    <location>
        <begin position="613"/>
        <end position="634"/>
    </location>
</feature>
<evidence type="ECO:0000256" key="6">
    <source>
        <dbReference type="SAM" id="Phobius"/>
    </source>
</evidence>
<feature type="transmembrane region" description="Helical" evidence="6">
    <location>
        <begin position="71"/>
        <end position="101"/>
    </location>
</feature>
<accession>A0A1E5VR19</accession>
<keyword evidence="3 6" id="KW-0812">Transmembrane</keyword>
<dbReference type="GO" id="GO:0016567">
    <property type="term" value="P:protein ubiquitination"/>
    <property type="evidence" value="ECO:0007669"/>
    <property type="project" value="TreeGrafter"/>
</dbReference>
<dbReference type="EMBL" id="LWDX02032181">
    <property type="protein sequence ID" value="OEL27561.1"/>
    <property type="molecule type" value="Genomic_DNA"/>
</dbReference>
<comment type="caution">
    <text evidence="8">The sequence shown here is derived from an EMBL/GenBank/DDBJ whole genome shotgun (WGS) entry which is preliminary data.</text>
</comment>
<dbReference type="PANTHER" id="PTHR14255">
    <property type="entry name" value="CEREBLON"/>
    <property type="match status" value="1"/>
</dbReference>
<evidence type="ECO:0000256" key="4">
    <source>
        <dbReference type="ARBA" id="ARBA00022989"/>
    </source>
</evidence>
<evidence type="ECO:0008006" key="10">
    <source>
        <dbReference type="Google" id="ProtNLM"/>
    </source>
</evidence>
<feature type="transmembrane region" description="Helical" evidence="6">
    <location>
        <begin position="977"/>
        <end position="997"/>
    </location>
</feature>
<evidence type="ECO:0000256" key="7">
    <source>
        <dbReference type="SAM" id="SignalP"/>
    </source>
</evidence>
<dbReference type="GO" id="GO:0031464">
    <property type="term" value="C:Cul4A-RING E3 ubiquitin ligase complex"/>
    <property type="evidence" value="ECO:0007669"/>
    <property type="project" value="TreeGrafter"/>
</dbReference>
<dbReference type="InterPro" id="IPR002781">
    <property type="entry name" value="TM_pro_TauE-like"/>
</dbReference>
<feature type="transmembrane region" description="Helical" evidence="6">
    <location>
        <begin position="682"/>
        <end position="712"/>
    </location>
</feature>
<feature type="transmembrane region" description="Helical" evidence="6">
    <location>
        <begin position="334"/>
        <end position="363"/>
    </location>
</feature>
<dbReference type="PANTHER" id="PTHR14255:SF37">
    <property type="entry name" value="SULFITE EXPORTER TAUE_SAFE FAMILY PROTEIN"/>
    <property type="match status" value="1"/>
</dbReference>
<feature type="transmembrane region" description="Helical" evidence="6">
    <location>
        <begin position="402"/>
        <end position="421"/>
    </location>
</feature>
<feature type="transmembrane region" description="Helical" evidence="6">
    <location>
        <begin position="865"/>
        <end position="885"/>
    </location>
</feature>
<feature type="signal peptide" evidence="7">
    <location>
        <begin position="1"/>
        <end position="24"/>
    </location>
</feature>
<keyword evidence="4 6" id="KW-1133">Transmembrane helix</keyword>
<keyword evidence="7" id="KW-0732">Signal</keyword>
<dbReference type="OrthoDB" id="434519at2759"/>
<organism evidence="8 9">
    <name type="scientific">Dichanthelium oligosanthes</name>
    <dbReference type="NCBI Taxonomy" id="888268"/>
    <lineage>
        <taxon>Eukaryota</taxon>
        <taxon>Viridiplantae</taxon>
        <taxon>Streptophyta</taxon>
        <taxon>Embryophyta</taxon>
        <taxon>Tracheophyta</taxon>
        <taxon>Spermatophyta</taxon>
        <taxon>Magnoliopsida</taxon>
        <taxon>Liliopsida</taxon>
        <taxon>Poales</taxon>
        <taxon>Poaceae</taxon>
        <taxon>PACMAD clade</taxon>
        <taxon>Panicoideae</taxon>
        <taxon>Panicodae</taxon>
        <taxon>Paniceae</taxon>
        <taxon>Dichantheliinae</taxon>
        <taxon>Dichanthelium</taxon>
    </lineage>
</organism>
<evidence type="ECO:0000256" key="3">
    <source>
        <dbReference type="ARBA" id="ARBA00022692"/>
    </source>
</evidence>
<feature type="transmembrane region" description="Helical" evidence="6">
    <location>
        <begin position="936"/>
        <end position="965"/>
    </location>
</feature>
<proteinExistence type="inferred from homology"/>
<feature type="transmembrane region" description="Helical" evidence="6">
    <location>
        <begin position="433"/>
        <end position="458"/>
    </location>
</feature>
<keyword evidence="5 6" id="KW-0472">Membrane</keyword>
<dbReference type="AlphaFoldDB" id="A0A1E5VR19"/>
<feature type="transmembrane region" description="Helical" evidence="6">
    <location>
        <begin position="891"/>
        <end position="915"/>
    </location>
</feature>
<dbReference type="Pfam" id="PF01925">
    <property type="entry name" value="TauE"/>
    <property type="match status" value="4"/>
</dbReference>
<dbReference type="GO" id="GO:0016020">
    <property type="term" value="C:membrane"/>
    <property type="evidence" value="ECO:0007669"/>
    <property type="project" value="UniProtKB-SubCell"/>
</dbReference>
<keyword evidence="9" id="KW-1185">Reference proteome</keyword>
<feature type="transmembrane region" description="Helical" evidence="6">
    <location>
        <begin position="287"/>
        <end position="306"/>
    </location>
</feature>
<feature type="transmembrane region" description="Helical" evidence="6">
    <location>
        <begin position="375"/>
        <end position="395"/>
    </location>
</feature>
<evidence type="ECO:0000256" key="5">
    <source>
        <dbReference type="ARBA" id="ARBA00023136"/>
    </source>
</evidence>
<sequence length="1057" mass="113955">MGIRRQQWHAVAALGVACAAAVLAVAAADGRNTSLAAAAAAPQEMGVAGQQQGDGKAYHHVWPPMELGWRIVLGSLIGLFGAACGSVGGVGGGGIFVPMLALIIGFDPKSSTAISKCMIMGGSVSTVYYNLKLKHPTLDMPLIDYDLALLMQPMLMLGVSIGVIFNVIFPNWLITALLIILFLGTSTKAYLKGIETWKKETIKQREAAKRQEQICQEPEHTTTIVHAEPPTALPTGPGAAAQAKAPSDKATSVLKNVYWKEFGLLAFVWVAFLGLQITKNYVASCSGWYWVLNSLQMPVAIGVTMYEAHGLMTGKRVLSSKGSQQQNTLRLRQVFVYCLFGILAGLIGGLLGMGGGFIMGPLFLELGIPPQVSSATATFTMMFSSSMSVVEYYLLHRFPVPYAAYFTAVAFVAAIIGQHCVRKLIAWLGRASLIIFILASMIFVSALTLGGVGISNIVHKMERHQYMGFESLCKLLSSMVLTHSLVLPCIHDQQLSACTLSWMQSKDCSADVLLQVAAANQLSSMVLLQFFLVPRAQSCKKTARDPRKAAAFARFSARNRKNAFNPVIRGSCTEAKSLASNLSLDSFRFLDGTAHSRLQLAVRWYREAMGRKWHAVAALGVAFAAAAAAAAVAADRGLSLVGAAVAPEEEMSLLQKVANMLWRNDGNTYQHVWPPMQVGWQIVLGSLIGFFGAAFGSVGGVGGGGIFVPMLTLIIGFDPKSSTAISKCMIMGASVSTVYYNLKLKHPTLDMPVIDYDLAVLIQPMLMLGISIGVIFNVIFPDWLVTVLLIILFLGTSTKAFLKGVETWKKETLIQREAAKRLEQAAGDEAEYAPLPTGPGAAAGTKALPSDQAASMMKNIHWKEFGLLSFVWVAFLALQVTKNYTATCSPWYWVLNLLQVPVSVGVTMYEGIGLMSGKRVLSSKGSEQTTLKLHQIFIYGFFGITAGLVGGLLGLGGGFIMGPLFLELGIPPQVSSATATFAMMFSSSMSVVEYYLLNRFPVPYAVYFIIVAFVAAIIGQHVVRKLINWLGRASLIIFILAFMIFVSAISLGTIFYT</sequence>
<dbReference type="PROSITE" id="PS51257">
    <property type="entry name" value="PROKAR_LIPOPROTEIN"/>
    <property type="match status" value="1"/>
</dbReference>
<feature type="transmembrane region" description="Helical" evidence="6">
    <location>
        <begin position="762"/>
        <end position="794"/>
    </location>
</feature>
<feature type="transmembrane region" description="Helical" evidence="6">
    <location>
        <begin position="1035"/>
        <end position="1056"/>
    </location>
</feature>
<protein>
    <recommendedName>
        <fullName evidence="10">Sulfite exporter TauE/SafE family protein 3</fullName>
    </recommendedName>
</protein>
<gene>
    <name evidence="8" type="ORF">BAE44_0011420</name>
</gene>
<dbReference type="STRING" id="888268.A0A1E5VR19"/>
<comment type="subcellular location">
    <subcellularLocation>
        <location evidence="1">Membrane</location>
        <topology evidence="1">Multi-pass membrane protein</topology>
    </subcellularLocation>
</comment>
<evidence type="ECO:0000256" key="1">
    <source>
        <dbReference type="ARBA" id="ARBA00004141"/>
    </source>
</evidence>